<dbReference type="OrthoDB" id="275678at2759"/>
<dbReference type="EMBL" id="FR799610">
    <property type="protein sequence ID" value="CBZ34348.1"/>
    <property type="molecule type" value="Genomic_DNA"/>
</dbReference>
<reference evidence="1 6" key="4">
    <citation type="journal article" date="2018" name="Sci. Rep.">
        <title>A complete Leishmania donovani reference genome identifies novel genetic variations associated with virulence.</title>
        <authorList>
            <person name="Lypaczewski P."/>
            <person name="Hoshizaki J."/>
            <person name="Zhang W.-W."/>
            <person name="McCall L.-I."/>
            <person name="Torcivia-Rodriguez J."/>
            <person name="Simonyan V."/>
            <person name="Kaur A."/>
            <person name="Dewar K."/>
            <person name="Matlashewski G."/>
        </authorList>
    </citation>
    <scope>NUCLEOTIDE SEQUENCE [LARGE SCALE GENOMIC DNA]</scope>
    <source>
        <strain evidence="1 6">LdCL</strain>
    </source>
</reference>
<dbReference type="InterPro" id="IPR036761">
    <property type="entry name" value="TTHA0802/YceI-like_sf"/>
</dbReference>
<accession>E9BGH2</accession>
<dbReference type="AlphaFoldDB" id="A0A3Q8IBN7"/>
<reference evidence="2" key="7">
    <citation type="submission" date="2020-06" db="EMBL/GenBank/DDBJ databases">
        <authorList>
            <person name="Camacho E."/>
            <person name="Gonzalez-de la Fuente S."/>
            <person name="Rastrojo A."/>
            <person name="Peiro-Pastor R."/>
            <person name="Solana JC."/>
            <person name="Tabera L."/>
            <person name="Gamarro F."/>
            <person name="Carrasco-Ramiro F."/>
            <person name="Requena JM."/>
            <person name="Aguado B."/>
        </authorList>
    </citation>
    <scope>NUCLEOTIDE SEQUENCE</scope>
</reference>
<dbReference type="SMR" id="A0A3Q8IBN7"/>
<dbReference type="Proteomes" id="UP000008980">
    <property type="component" value="Chromosome 23"/>
</dbReference>
<evidence type="ECO:0000313" key="6">
    <source>
        <dbReference type="Proteomes" id="UP000274082"/>
    </source>
</evidence>
<evidence type="ECO:0000313" key="2">
    <source>
        <dbReference type="EMBL" id="CAC5430291.1"/>
    </source>
</evidence>
<evidence type="ECO:0000313" key="5">
    <source>
        <dbReference type="Proteomes" id="UP000008980"/>
    </source>
</evidence>
<evidence type="ECO:0000313" key="7">
    <source>
        <dbReference type="Proteomes" id="UP000318447"/>
    </source>
</evidence>
<dbReference type="RefSeq" id="XP_003861051.1">
    <property type="nucleotide sequence ID" value="XM_003861003.1"/>
</dbReference>
<reference evidence="5" key="3">
    <citation type="submission" date="2011-02" db="EMBL/GenBank/DDBJ databases">
        <title>Whole genome sequencing of Leishmania donovani clinical lines reveals dynamic variation related to drug resistance.</title>
        <authorList>
            <person name="Downing T."/>
            <person name="Imamura H."/>
            <person name="Sanders M."/>
            <person name="Decuypere S."/>
            <person name="Hertz-Fowler C."/>
            <person name="Clark T.G."/>
            <person name="Rijal S."/>
            <person name="Sundar S."/>
            <person name="Quail M.A."/>
            <person name="De Doncker S."/>
            <person name="Maes I."/>
            <person name="Vanaerschot M."/>
            <person name="Stark O."/>
            <person name="Schonian G."/>
            <person name="Dujardin J.C."/>
            <person name="Berriman M."/>
        </authorList>
    </citation>
    <scope>NUCLEOTIDE SEQUENCE [LARGE SCALE GENOMIC DNA]</scope>
    <source>
        <strain evidence="5">BPK282A1</strain>
    </source>
</reference>
<organism evidence="1 6">
    <name type="scientific">Leishmania donovani</name>
    <dbReference type="NCBI Taxonomy" id="5661"/>
    <lineage>
        <taxon>Eukaryota</taxon>
        <taxon>Discoba</taxon>
        <taxon>Euglenozoa</taxon>
        <taxon>Kinetoplastea</taxon>
        <taxon>Metakinetoplastina</taxon>
        <taxon>Trypanosomatida</taxon>
        <taxon>Trypanosomatidae</taxon>
        <taxon>Leishmaniinae</taxon>
        <taxon>Leishmania</taxon>
    </lineage>
</organism>
<reference evidence="3" key="2">
    <citation type="submission" date="2011-01" db="EMBL/GenBank/DDBJ databases">
        <authorList>
            <person name="Zhao B.P."/>
            <person name="Ren Z.A."/>
            <person name="Li C.D."/>
        </authorList>
    </citation>
    <scope>NUCLEOTIDE SEQUENCE</scope>
    <source>
        <strain evidence="3">BPK282A1</strain>
    </source>
</reference>
<reference evidence="7" key="5">
    <citation type="submission" date="2019-02" db="EMBL/GenBank/DDBJ databases">
        <title>FDA dAtabase for Regulatory Grade micrObial Sequences (FDA-ARGOS): Supporting development and validation of Infectious Disease Dx tests.</title>
        <authorList>
            <person name="Duncan R."/>
            <person name="Fisher C."/>
            <person name="Tallon L."/>
            <person name="Sadzewicz L."/>
            <person name="Sengamalay N."/>
            <person name="Ott S."/>
            <person name="Godinez A."/>
            <person name="Nagaraj S."/>
            <person name="Vavikolanu K."/>
            <person name="Nadendla S."/>
            <person name="Aluvathingal J."/>
            <person name="Sichtig H."/>
        </authorList>
    </citation>
    <scope>NUCLEOTIDE SEQUENCE [LARGE SCALE GENOMIC DNA]</scope>
    <source>
        <strain evidence="7">FDAARGOS_361</strain>
    </source>
</reference>
<dbReference type="Proteomes" id="UP000318447">
    <property type="component" value="Unassembled WGS sequence"/>
</dbReference>
<accession>A0A3Q8IBN7</accession>
<gene>
    <name evidence="4" type="ORF">CGC21_16935</name>
    <name evidence="3" type="ORF">LDBPK_231580</name>
    <name evidence="1" type="ORF">LdCL_230023000</name>
    <name evidence="2" type="ORF">LDHU3_23.2110</name>
</gene>
<dbReference type="Proteomes" id="UP000274082">
    <property type="component" value="Chromosome 23"/>
</dbReference>
<dbReference type="Proteomes" id="UP000601710">
    <property type="component" value="Chromosome 23"/>
</dbReference>
<dbReference type="EMBL" id="RHLC01000022">
    <property type="protein sequence ID" value="TPP50204.1"/>
    <property type="molecule type" value="Genomic_DNA"/>
</dbReference>
<evidence type="ECO:0000313" key="1">
    <source>
        <dbReference type="EMBL" id="AYU79042.1"/>
    </source>
</evidence>
<reference evidence="4" key="6">
    <citation type="submission" date="2019-02" db="EMBL/GenBank/DDBJ databases">
        <title>FDA dAtabase for Regulatory Grade micrObial Sequences (FDA-ARGOS): Supporting development and validation of Infectious Disease Dx tests.</title>
        <authorList>
            <person name="Duncan R."/>
            <person name="Fisher C."/>
            <person name="Tallon L.J."/>
            <person name="Sadzewicz L."/>
            <person name="Sengamalay N."/>
            <person name="Ott S."/>
            <person name="Godinez A."/>
            <person name="Nagaraj S."/>
            <person name="Nadendla S."/>
            <person name="Sichtig H."/>
        </authorList>
    </citation>
    <scope>NUCLEOTIDE SEQUENCE</scope>
    <source>
        <strain evidence="4">FDAARGOS_361</strain>
    </source>
</reference>
<dbReference type="GeneID" id="13390251"/>
<reference evidence="3 5" key="1">
    <citation type="journal article" date="2011" name="Genome Res.">
        <title>Whole genome sequencing of multiple Leishmania donovani clinical isolates provides insights into population structure and mechanisms of drug resistance.</title>
        <authorList>
            <person name="Downing T."/>
            <person name="Imamura H."/>
            <person name="Decuypere S."/>
            <person name="Clark T.G."/>
            <person name="Coombs G.H."/>
            <person name="Cotton J.A."/>
            <person name="Hilley J.D."/>
            <person name="de Doncker S."/>
            <person name="Maes I."/>
            <person name="Mottram J.C."/>
            <person name="Quail M.A."/>
            <person name="Rijal S."/>
            <person name="Sanders M."/>
            <person name="Schonian G."/>
            <person name="Stark O."/>
            <person name="Sundar S."/>
            <person name="Vanaerschot M."/>
            <person name="Hertz-Fowler C."/>
            <person name="Dujardin J.C."/>
            <person name="Berriman M."/>
        </authorList>
    </citation>
    <scope>NUCLEOTIDE SEQUENCE [LARGE SCALE GENOMIC DNA]</scope>
    <source>
        <strain evidence="3 5">BPK282A1</strain>
    </source>
</reference>
<dbReference type="EMBL" id="CP029522">
    <property type="protein sequence ID" value="AYU79042.1"/>
    <property type="molecule type" value="Genomic_DNA"/>
</dbReference>
<sequence length="189" mass="21506">MAQMLGWGAKRMSSSSELKDVDMYVYVEPAGLLGHFLGRPLRFKVQQFSFLVNRRERALQRVEVSADSLLPQCEVYMPSRFERVPLSFSEVERVMQRTRSYVLNAPRYPLITYDVEANTSDAVKGTLNLHGASHTVECSKVVEGAELVVRCPVRLSQFHVPPFKMWLGLFTQADTVEVETRIPAKVLKL</sequence>
<dbReference type="Gene3D" id="2.40.128.110">
    <property type="entry name" value="Lipid/polyisoprenoid-binding, YceI-like"/>
    <property type="match status" value="1"/>
</dbReference>
<proteinExistence type="predicted"/>
<dbReference type="EMBL" id="LR812643">
    <property type="protein sequence ID" value="CAC5430291.1"/>
    <property type="molecule type" value="Genomic_DNA"/>
</dbReference>
<dbReference type="KEGG" id="ldo:LDBPK_231580"/>
<dbReference type="VEuPathDB" id="TriTrypDB:LDHU3_23.2110"/>
<dbReference type="VEuPathDB" id="TriTrypDB:LdCL_230023000"/>
<evidence type="ECO:0000313" key="4">
    <source>
        <dbReference type="EMBL" id="TPP50204.1"/>
    </source>
</evidence>
<dbReference type="VEuPathDB" id="TriTrypDB:LdBPK_231580.1"/>
<name>A0A3Q8IBN7_LEIDO</name>
<dbReference type="SUPFAM" id="SSF101874">
    <property type="entry name" value="YceI-like"/>
    <property type="match status" value="1"/>
</dbReference>
<protein>
    <submittedName>
        <fullName evidence="1">YceI-like domain containing protein, putative</fullName>
    </submittedName>
    <submittedName>
        <fullName evidence="4">YceI-like domain family protein</fullName>
    </submittedName>
    <submittedName>
        <fullName evidence="2">YceI-like_domain_containing_protein_putative/Pfam:PF04264</fullName>
    </submittedName>
</protein>
<keyword evidence="6" id="KW-1185">Reference proteome</keyword>
<evidence type="ECO:0000313" key="3">
    <source>
        <dbReference type="EMBL" id="CBZ34348.1"/>
    </source>
</evidence>
<dbReference type="OMA" id="VVRCPID"/>